<dbReference type="EMBL" id="FN654382">
    <property type="protein sequence ID" value="CBY32943.1"/>
    <property type="molecule type" value="Genomic_DNA"/>
</dbReference>
<gene>
    <name evidence="2" type="ORF">GSOID_T00020805001</name>
</gene>
<dbReference type="Pfam" id="PF00011">
    <property type="entry name" value="HSP20"/>
    <property type="match status" value="1"/>
</dbReference>
<sequence>MENKIKIFFEDDEDNFEKSFEKHSQEMRARMDSAFGSSLASTGRDESLFDGAQNSSTSLFGRDSFREADDFFSNSRSLFNSNERGRSSPSSIIMPLTTLESRKIEFPTCVSSCADLNWTDETHWEKVIPLNTEHSYSNVGIKCKNNMLEIGASEEIVQMNNGQKSMSKSHFKNSFSIPAGTIKNKIHAETIGSKIIVRGEIEKKSKMEEEKATEIPIKFE</sequence>
<evidence type="ECO:0000313" key="2">
    <source>
        <dbReference type="EMBL" id="CBY32943.1"/>
    </source>
</evidence>
<name>E4YBK6_OIKDI</name>
<dbReference type="Proteomes" id="UP000011014">
    <property type="component" value="Unassembled WGS sequence"/>
</dbReference>
<protein>
    <recommendedName>
        <fullName evidence="1">SHSP domain-containing protein</fullName>
    </recommendedName>
</protein>
<reference evidence="2" key="1">
    <citation type="journal article" date="2010" name="Science">
        <title>Plasticity of animal genome architecture unmasked by rapid evolution of a pelagic tunicate.</title>
        <authorList>
            <person name="Denoeud F."/>
            <person name="Henriet S."/>
            <person name="Mungpakdee S."/>
            <person name="Aury J.M."/>
            <person name="Da Silva C."/>
            <person name="Brinkmann H."/>
            <person name="Mikhaleva J."/>
            <person name="Olsen L.C."/>
            <person name="Jubin C."/>
            <person name="Canestro C."/>
            <person name="Bouquet J.M."/>
            <person name="Danks G."/>
            <person name="Poulain J."/>
            <person name="Campsteijn C."/>
            <person name="Adamski M."/>
            <person name="Cross I."/>
            <person name="Yadetie F."/>
            <person name="Muffato M."/>
            <person name="Louis A."/>
            <person name="Butcher S."/>
            <person name="Tsagkogeorga G."/>
            <person name="Konrad A."/>
            <person name="Singh S."/>
            <person name="Jensen M.F."/>
            <person name="Cong E.H."/>
            <person name="Eikeseth-Otteraa H."/>
            <person name="Noel B."/>
            <person name="Anthouard V."/>
            <person name="Porcel B.M."/>
            <person name="Kachouri-Lafond R."/>
            <person name="Nishino A."/>
            <person name="Ugolini M."/>
            <person name="Chourrout P."/>
            <person name="Nishida H."/>
            <person name="Aasland R."/>
            <person name="Huzurbazar S."/>
            <person name="Westhof E."/>
            <person name="Delsuc F."/>
            <person name="Lehrach H."/>
            <person name="Reinhardt R."/>
            <person name="Weissenbach J."/>
            <person name="Roy S.W."/>
            <person name="Artiguenave F."/>
            <person name="Postlethwait J.H."/>
            <person name="Manak J.R."/>
            <person name="Thompson E.M."/>
            <person name="Jaillon O."/>
            <person name="Du Pasquier L."/>
            <person name="Boudinot P."/>
            <person name="Liberles D.A."/>
            <person name="Volff J.N."/>
            <person name="Philippe H."/>
            <person name="Lenhard B."/>
            <person name="Roest Crollius H."/>
            <person name="Wincker P."/>
            <person name="Chourrout D."/>
        </authorList>
    </citation>
    <scope>NUCLEOTIDE SEQUENCE [LARGE SCALE GENOMIC DNA]</scope>
</reference>
<dbReference type="AlphaFoldDB" id="E4YBK6"/>
<proteinExistence type="predicted"/>
<accession>E4YBK6</accession>
<feature type="domain" description="SHSP" evidence="1">
    <location>
        <begin position="137"/>
        <end position="217"/>
    </location>
</feature>
<dbReference type="InterPro" id="IPR002068">
    <property type="entry name" value="A-crystallin/Hsp20_dom"/>
</dbReference>
<organism evidence="2">
    <name type="scientific">Oikopleura dioica</name>
    <name type="common">Tunicate</name>
    <dbReference type="NCBI Taxonomy" id="34765"/>
    <lineage>
        <taxon>Eukaryota</taxon>
        <taxon>Metazoa</taxon>
        <taxon>Chordata</taxon>
        <taxon>Tunicata</taxon>
        <taxon>Appendicularia</taxon>
        <taxon>Copelata</taxon>
        <taxon>Oikopleuridae</taxon>
        <taxon>Oikopleura</taxon>
    </lineage>
</organism>
<evidence type="ECO:0000259" key="1">
    <source>
        <dbReference type="Pfam" id="PF00011"/>
    </source>
</evidence>